<proteinExistence type="predicted"/>
<gene>
    <name evidence="1" type="primary">rplO_5</name>
    <name evidence="1" type="ORF">CM83_104502</name>
</gene>
<keyword evidence="1" id="KW-0689">Ribosomal protein</keyword>
<feature type="non-terminal residue" evidence="1">
    <location>
        <position position="1"/>
    </location>
</feature>
<accession>A0A0A9VSY9</accession>
<reference evidence="1" key="1">
    <citation type="journal article" date="2014" name="PLoS ONE">
        <title>Transcriptome-Based Identification of ABC Transporters in the Western Tarnished Plant Bug Lygus hesperus.</title>
        <authorList>
            <person name="Hull J.J."/>
            <person name="Chaney K."/>
            <person name="Geib S.M."/>
            <person name="Fabrick J.A."/>
            <person name="Brent C.S."/>
            <person name="Walsh D."/>
            <person name="Lavine L.C."/>
        </authorList>
    </citation>
    <scope>NUCLEOTIDE SEQUENCE</scope>
</reference>
<feature type="non-terminal residue" evidence="1">
    <location>
        <position position="186"/>
    </location>
</feature>
<name>A0A0A9VSY9_LYGHE</name>
<dbReference type="PANTHER" id="PTHR21301:SF10">
    <property type="entry name" value="REVERSE TRANSCRIPTASE DOMAIN-CONTAINING PROTEIN"/>
    <property type="match status" value="1"/>
</dbReference>
<organism evidence="1">
    <name type="scientific">Lygus hesperus</name>
    <name type="common">Western plant bug</name>
    <dbReference type="NCBI Taxonomy" id="30085"/>
    <lineage>
        <taxon>Eukaryota</taxon>
        <taxon>Metazoa</taxon>
        <taxon>Ecdysozoa</taxon>
        <taxon>Arthropoda</taxon>
        <taxon>Hexapoda</taxon>
        <taxon>Insecta</taxon>
        <taxon>Pterygota</taxon>
        <taxon>Neoptera</taxon>
        <taxon>Paraneoptera</taxon>
        <taxon>Hemiptera</taxon>
        <taxon>Heteroptera</taxon>
        <taxon>Panheteroptera</taxon>
        <taxon>Cimicomorpha</taxon>
        <taxon>Miridae</taxon>
        <taxon>Mirini</taxon>
        <taxon>Lygus</taxon>
    </lineage>
</organism>
<dbReference type="GO" id="GO:0005840">
    <property type="term" value="C:ribosome"/>
    <property type="evidence" value="ECO:0007669"/>
    <property type="project" value="UniProtKB-KW"/>
</dbReference>
<reference evidence="1" key="2">
    <citation type="submission" date="2014-07" db="EMBL/GenBank/DDBJ databases">
        <authorList>
            <person name="Hull J."/>
        </authorList>
    </citation>
    <scope>NUCLEOTIDE SEQUENCE</scope>
</reference>
<dbReference type="PANTHER" id="PTHR21301">
    <property type="entry name" value="REVERSE TRANSCRIPTASE"/>
    <property type="match status" value="1"/>
</dbReference>
<dbReference type="EMBL" id="GBHO01044765">
    <property type="protein sequence ID" value="JAF98838.1"/>
    <property type="molecule type" value="Transcribed_RNA"/>
</dbReference>
<keyword evidence="1" id="KW-0687">Ribonucleoprotein</keyword>
<dbReference type="AlphaFoldDB" id="A0A0A9VSY9"/>
<protein>
    <submittedName>
        <fullName evidence="1">50S ribosomal protein L15</fullName>
    </submittedName>
</protein>
<sequence length="186" mass="21153">ANGFLRDNPEIILVRSDKSNASVLMYREEYFGKMDELLEDASVYKVGRANPTSGMQDRCNAMVERLVDLGHIPENQKRMYKTRNAVAPKIYGLPKCHKESIPLRPIVSCINSPGLKLSRMVKGLLEPLKSLGDYDVRNSYAFQEEIVARTVSPDDIMVSFDVVSLFTCVPLELVVYLVMRHWNLIE</sequence>
<evidence type="ECO:0000313" key="1">
    <source>
        <dbReference type="EMBL" id="JAF98838.1"/>
    </source>
</evidence>